<accession>A0AA41YWJ7</accession>
<keyword evidence="3" id="KW-0378">Hydrolase</keyword>
<dbReference type="PANTHER" id="PTHR43222">
    <property type="entry name" value="NUDIX HYDROLASE 23"/>
    <property type="match status" value="1"/>
</dbReference>
<dbReference type="Pfam" id="PF14803">
    <property type="entry name" value="Zn_ribbon_Nudix"/>
    <property type="match status" value="1"/>
</dbReference>
<dbReference type="PANTHER" id="PTHR43222:SF2">
    <property type="entry name" value="NUDIX HYDROLASE 23, CHLOROPLASTIC"/>
    <property type="match status" value="1"/>
</dbReference>
<dbReference type="Gene3D" id="3.90.79.10">
    <property type="entry name" value="Nucleoside Triphosphate Pyrophosphohydrolase"/>
    <property type="match status" value="1"/>
</dbReference>
<dbReference type="Pfam" id="PF00293">
    <property type="entry name" value="NUDIX"/>
    <property type="match status" value="1"/>
</dbReference>
<dbReference type="GO" id="GO:0016787">
    <property type="term" value="F:hydrolase activity"/>
    <property type="evidence" value="ECO:0007669"/>
    <property type="project" value="UniProtKB-KW"/>
</dbReference>
<dbReference type="AlphaFoldDB" id="A0AA41YWJ7"/>
<dbReference type="Gene3D" id="2.20.70.10">
    <property type="match status" value="1"/>
</dbReference>
<sequence>MRRVPDGDNRERLLCPDCGYIAYENPKVVVGSVVAHDGRVLLCRRAIEPRRGFWTLPAGFLEMGEAIEDGAIREAAEEAEAQIALDGILAVYSISRIGQVQVIFRARFADPAAPGFAAGPESAEVRLFGWDEIPRDDIAFPSVHWSLAAWHARPDGPLGAPARNPVEDPRGTRSLPPNLESAL</sequence>
<dbReference type="InterPro" id="IPR015797">
    <property type="entry name" value="NUDIX_hydrolase-like_dom_sf"/>
</dbReference>
<evidence type="ECO:0000313" key="4">
    <source>
        <dbReference type="Proteomes" id="UP001165679"/>
    </source>
</evidence>
<dbReference type="InterPro" id="IPR029401">
    <property type="entry name" value="Nudix_N"/>
</dbReference>
<organism evidence="3 4">
    <name type="scientific">Limobrevibacterium gyesilva</name>
    <dbReference type="NCBI Taxonomy" id="2991712"/>
    <lineage>
        <taxon>Bacteria</taxon>
        <taxon>Pseudomonadati</taxon>
        <taxon>Pseudomonadota</taxon>
        <taxon>Alphaproteobacteria</taxon>
        <taxon>Acetobacterales</taxon>
        <taxon>Acetobacteraceae</taxon>
        <taxon>Limobrevibacterium</taxon>
    </lineage>
</organism>
<protein>
    <submittedName>
        <fullName evidence="3">NUDIX hydrolase</fullName>
    </submittedName>
</protein>
<dbReference type="EMBL" id="JAPDNT010000054">
    <property type="protein sequence ID" value="MCW3477803.1"/>
    <property type="molecule type" value="Genomic_DNA"/>
</dbReference>
<evidence type="ECO:0000313" key="3">
    <source>
        <dbReference type="EMBL" id="MCW3477803.1"/>
    </source>
</evidence>
<evidence type="ECO:0000259" key="2">
    <source>
        <dbReference type="PROSITE" id="PS51462"/>
    </source>
</evidence>
<dbReference type="PROSITE" id="PS51462">
    <property type="entry name" value="NUDIX"/>
    <property type="match status" value="1"/>
</dbReference>
<name>A0AA41YWJ7_9PROT</name>
<reference evidence="3" key="1">
    <citation type="submission" date="2022-09" db="EMBL/GenBank/DDBJ databases">
        <title>Rhodovastum sp. nov. RN2-1 isolated from soil in Seongnam, South Korea.</title>
        <authorList>
            <person name="Le N.T."/>
        </authorList>
    </citation>
    <scope>NUCLEOTIDE SEQUENCE</scope>
    <source>
        <strain evidence="3">RN2-1</strain>
    </source>
</reference>
<dbReference type="Proteomes" id="UP001165679">
    <property type="component" value="Unassembled WGS sequence"/>
</dbReference>
<proteinExistence type="predicted"/>
<feature type="domain" description="Nudix hydrolase" evidence="2">
    <location>
        <begin position="25"/>
        <end position="153"/>
    </location>
</feature>
<evidence type="ECO:0000256" key="1">
    <source>
        <dbReference type="SAM" id="MobiDB-lite"/>
    </source>
</evidence>
<reference evidence="3" key="2">
    <citation type="submission" date="2022-10" db="EMBL/GenBank/DDBJ databases">
        <authorList>
            <person name="Trinh H.N."/>
        </authorList>
    </citation>
    <scope>NUCLEOTIDE SEQUENCE</scope>
    <source>
        <strain evidence="3">RN2-1</strain>
    </source>
</reference>
<dbReference type="InterPro" id="IPR000086">
    <property type="entry name" value="NUDIX_hydrolase_dom"/>
</dbReference>
<gene>
    <name evidence="3" type="ORF">OL599_24960</name>
</gene>
<comment type="caution">
    <text evidence="3">The sequence shown here is derived from an EMBL/GenBank/DDBJ whole genome shotgun (WGS) entry which is preliminary data.</text>
</comment>
<feature type="region of interest" description="Disordered" evidence="1">
    <location>
        <begin position="156"/>
        <end position="183"/>
    </location>
</feature>
<dbReference type="SUPFAM" id="SSF55811">
    <property type="entry name" value="Nudix"/>
    <property type="match status" value="1"/>
</dbReference>
<keyword evidence="4" id="KW-1185">Reference proteome</keyword>